<dbReference type="GO" id="GO:0046486">
    <property type="term" value="P:glycerolipid metabolic process"/>
    <property type="evidence" value="ECO:0007669"/>
    <property type="project" value="UniProtKB-ARBA"/>
</dbReference>
<reference evidence="6" key="1">
    <citation type="journal article" date="2020" name="Stud. Mycol.">
        <title>101 Dothideomycetes genomes: a test case for predicting lifestyles and emergence of pathogens.</title>
        <authorList>
            <person name="Haridas S."/>
            <person name="Albert R."/>
            <person name="Binder M."/>
            <person name="Bloem J."/>
            <person name="Labutti K."/>
            <person name="Salamov A."/>
            <person name="Andreopoulos B."/>
            <person name="Baker S."/>
            <person name="Barry K."/>
            <person name="Bills G."/>
            <person name="Bluhm B."/>
            <person name="Cannon C."/>
            <person name="Castanera R."/>
            <person name="Culley D."/>
            <person name="Daum C."/>
            <person name="Ezra D."/>
            <person name="Gonzalez J."/>
            <person name="Henrissat B."/>
            <person name="Kuo A."/>
            <person name="Liang C."/>
            <person name="Lipzen A."/>
            <person name="Lutzoni F."/>
            <person name="Magnuson J."/>
            <person name="Mondo S."/>
            <person name="Nolan M."/>
            <person name="Ohm R."/>
            <person name="Pangilinan J."/>
            <person name="Park H.-J."/>
            <person name="Ramirez L."/>
            <person name="Alfaro M."/>
            <person name="Sun H."/>
            <person name="Tritt A."/>
            <person name="Yoshinaga Y."/>
            <person name="Zwiers L.-H."/>
            <person name="Turgeon B."/>
            <person name="Goodwin S."/>
            <person name="Spatafora J."/>
            <person name="Crous P."/>
            <person name="Grigoriev I."/>
        </authorList>
    </citation>
    <scope>NUCLEOTIDE SEQUENCE</scope>
    <source>
        <strain evidence="6">CBS 260.36</strain>
    </source>
</reference>
<name>A0A9P4ITF2_9PEZI</name>
<dbReference type="OrthoDB" id="1658288at2759"/>
<dbReference type="Proteomes" id="UP000799439">
    <property type="component" value="Unassembled WGS sequence"/>
</dbReference>
<keyword evidence="3" id="KW-0443">Lipid metabolism</keyword>
<gene>
    <name evidence="6" type="ORF">K461DRAFT_248266</name>
</gene>
<dbReference type="GO" id="GO:0047499">
    <property type="term" value="F:calcium-independent phospholipase A2 activity"/>
    <property type="evidence" value="ECO:0007669"/>
    <property type="project" value="TreeGrafter"/>
</dbReference>
<feature type="short sequence motif" description="DGA/G" evidence="4">
    <location>
        <begin position="145"/>
        <end position="147"/>
    </location>
</feature>
<dbReference type="GO" id="GO:0016020">
    <property type="term" value="C:membrane"/>
    <property type="evidence" value="ECO:0007669"/>
    <property type="project" value="TreeGrafter"/>
</dbReference>
<sequence>MIGGTNIGGLIAIMLGRLEMNVDECIEQYFALPNSVFHTTAFSSCNSATCDHDALEEAVKHLLLSKGLDQDTLLKNSDSMSCKTFVVATSAGSTAPEVLSSYYRQRGPAELYDTAKIWEAVRATSAKPNLFEPIDIGPSRRRFFDGGSGANNPVFLACEEAKDLFCMGQSLERKINCLISVGCGIKSLERFGETDASLYRTLAWIVDETERTARQFLRVKADLFDNGRYYRFSAPCVGDVDKRMSVMQMTDHYIDSK</sequence>
<evidence type="ECO:0000313" key="6">
    <source>
        <dbReference type="EMBL" id="KAF2148011.1"/>
    </source>
</evidence>
<evidence type="ECO:0000256" key="2">
    <source>
        <dbReference type="ARBA" id="ARBA00022963"/>
    </source>
</evidence>
<keyword evidence="7" id="KW-1185">Reference proteome</keyword>
<dbReference type="Gene3D" id="3.40.1090.10">
    <property type="entry name" value="Cytosolic phospholipase A2 catalytic domain"/>
    <property type="match status" value="1"/>
</dbReference>
<dbReference type="GO" id="GO:0016042">
    <property type="term" value="P:lipid catabolic process"/>
    <property type="evidence" value="ECO:0007669"/>
    <property type="project" value="UniProtKB-KW"/>
</dbReference>
<comment type="caution">
    <text evidence="6">The sequence shown here is derived from an EMBL/GenBank/DDBJ whole genome shotgun (WGS) entry which is preliminary data.</text>
</comment>
<dbReference type="PANTHER" id="PTHR24185">
    <property type="entry name" value="CALCIUM-INDEPENDENT PHOSPHOLIPASE A2-GAMMA"/>
    <property type="match status" value="1"/>
</dbReference>
<feature type="domain" description="PNPLA" evidence="5">
    <location>
        <begin position="1"/>
        <end position="158"/>
    </location>
</feature>
<evidence type="ECO:0000256" key="4">
    <source>
        <dbReference type="PROSITE-ProRule" id="PRU01161"/>
    </source>
</evidence>
<dbReference type="PROSITE" id="PS51635">
    <property type="entry name" value="PNPLA"/>
    <property type="match status" value="1"/>
</dbReference>
<dbReference type="InterPro" id="IPR016035">
    <property type="entry name" value="Acyl_Trfase/lysoPLipase"/>
</dbReference>
<dbReference type="AlphaFoldDB" id="A0A9P4ITF2"/>
<accession>A0A9P4ITF2</accession>
<protein>
    <submittedName>
        <fullName evidence="6">FabD/lysophospholipase-like protein</fullName>
    </submittedName>
</protein>
<dbReference type="SUPFAM" id="SSF52151">
    <property type="entry name" value="FabD/lysophospholipase-like"/>
    <property type="match status" value="1"/>
</dbReference>
<dbReference type="PANTHER" id="PTHR24185:SF1">
    <property type="entry name" value="CALCIUM-INDEPENDENT PHOSPHOLIPASE A2-GAMMA"/>
    <property type="match status" value="1"/>
</dbReference>
<evidence type="ECO:0000256" key="1">
    <source>
        <dbReference type="ARBA" id="ARBA00022801"/>
    </source>
</evidence>
<comment type="caution">
    <text evidence="4">Lacks conserved residue(s) required for the propagation of feature annotation.</text>
</comment>
<dbReference type="InterPro" id="IPR002641">
    <property type="entry name" value="PNPLA_dom"/>
</dbReference>
<dbReference type="Pfam" id="PF01734">
    <property type="entry name" value="Patatin"/>
    <property type="match status" value="1"/>
</dbReference>
<organism evidence="6 7">
    <name type="scientific">Myriangium duriaei CBS 260.36</name>
    <dbReference type="NCBI Taxonomy" id="1168546"/>
    <lineage>
        <taxon>Eukaryota</taxon>
        <taxon>Fungi</taxon>
        <taxon>Dikarya</taxon>
        <taxon>Ascomycota</taxon>
        <taxon>Pezizomycotina</taxon>
        <taxon>Dothideomycetes</taxon>
        <taxon>Dothideomycetidae</taxon>
        <taxon>Myriangiales</taxon>
        <taxon>Myriangiaceae</taxon>
        <taxon>Myriangium</taxon>
    </lineage>
</organism>
<dbReference type="EMBL" id="ML996094">
    <property type="protein sequence ID" value="KAF2148011.1"/>
    <property type="molecule type" value="Genomic_DNA"/>
</dbReference>
<feature type="non-terminal residue" evidence="6">
    <location>
        <position position="257"/>
    </location>
</feature>
<evidence type="ECO:0000256" key="3">
    <source>
        <dbReference type="ARBA" id="ARBA00023098"/>
    </source>
</evidence>
<keyword evidence="2" id="KW-0442">Lipid degradation</keyword>
<proteinExistence type="predicted"/>
<keyword evidence="1" id="KW-0378">Hydrolase</keyword>
<evidence type="ECO:0000313" key="7">
    <source>
        <dbReference type="Proteomes" id="UP000799439"/>
    </source>
</evidence>
<evidence type="ECO:0000259" key="5">
    <source>
        <dbReference type="PROSITE" id="PS51635"/>
    </source>
</evidence>
<dbReference type="GO" id="GO:0019369">
    <property type="term" value="P:arachidonate metabolic process"/>
    <property type="evidence" value="ECO:0007669"/>
    <property type="project" value="TreeGrafter"/>
</dbReference>